<dbReference type="Gene3D" id="2.120.10.30">
    <property type="entry name" value="TolB, C-terminal domain"/>
    <property type="match status" value="1"/>
</dbReference>
<proteinExistence type="predicted"/>
<comment type="caution">
    <text evidence="2">The sequence shown here is derived from an EMBL/GenBank/DDBJ whole genome shotgun (WGS) entry which is preliminary data.</text>
</comment>
<gene>
    <name evidence="2" type="ORF">MA04_04041</name>
</gene>
<dbReference type="InterPro" id="IPR011042">
    <property type="entry name" value="6-blade_b-propeller_TolB-like"/>
</dbReference>
<feature type="signal peptide" evidence="1">
    <location>
        <begin position="1"/>
        <end position="23"/>
    </location>
</feature>
<feature type="chain" id="PRO_5046861311" evidence="1">
    <location>
        <begin position="24"/>
        <end position="639"/>
    </location>
</feature>
<evidence type="ECO:0000313" key="2">
    <source>
        <dbReference type="EMBL" id="MCU5784741.1"/>
    </source>
</evidence>
<evidence type="ECO:0000313" key="3">
    <source>
        <dbReference type="Proteomes" id="UP001064106"/>
    </source>
</evidence>
<protein>
    <submittedName>
        <fullName evidence="2">Uncharacterized protein</fullName>
    </submittedName>
</protein>
<reference evidence="2" key="1">
    <citation type="submission" date="2012-09" db="EMBL/GenBank/DDBJ databases">
        <title>Genome Sequence of alkane-degrading Bacterium Alcanivorax balearicus MACL04.</title>
        <authorList>
            <person name="Lai Q."/>
            <person name="Shao Z."/>
        </authorList>
    </citation>
    <scope>NUCLEOTIDE SEQUENCE</scope>
    <source>
        <strain evidence="2">MACL04</strain>
    </source>
</reference>
<keyword evidence="1" id="KW-0732">Signal</keyword>
<organism evidence="2 3">
    <name type="scientific">Alloalcanivorax balearicus MACL04</name>
    <dbReference type="NCBI Taxonomy" id="1177182"/>
    <lineage>
        <taxon>Bacteria</taxon>
        <taxon>Pseudomonadati</taxon>
        <taxon>Pseudomonadota</taxon>
        <taxon>Gammaproteobacteria</taxon>
        <taxon>Oceanospirillales</taxon>
        <taxon>Alcanivoracaceae</taxon>
        <taxon>Alloalcanivorax</taxon>
    </lineage>
</organism>
<dbReference type="SUPFAM" id="SSF63829">
    <property type="entry name" value="Calcium-dependent phosphotriesterase"/>
    <property type="match status" value="1"/>
</dbReference>
<evidence type="ECO:0000256" key="1">
    <source>
        <dbReference type="SAM" id="SignalP"/>
    </source>
</evidence>
<sequence length="639" mass="68152">MRRLGFCLVTLLLPFGLSAPVLALEPTILTANGGPKPEEYEGVGRPVVPPLLAQNGRLYGLDHFRNVFSLNDYPGHSWELVDLTDLGLKIVSGPLVQDAREDRGFLYVAGFRPESLFDELDTGRLVRLDADGTHPEPLVDLIEPNGVLVIDDNRLYGLDKGPEGNGRLFAMDLDAQTPSLETLHTFSAGPQGRRQYPNGMILGSDGWLYGVTAYVRGLPYAPGTSSALDTPTGTVYRIDPSLGSESFQILHTFTLQEGEIPWQTRSGDTYHMMSSASSGGRDYVLAWLVEGADGFLYGTLGVGNCTSLGTGEPGTSHFLFSLPLCNGLEAARTNLDKYLSAPPHYDGPNLHGAVYRLAREGEAFHILHQFTGGEGGSQPRGPLVAADGKIYGTTRGGGRLSGGRAIPGDPVALPPEDELAYRGALYSIDLSKIRIGDSGVEADGFELVHGFVNGSDQQGNVRYDGLQPLGLALGHNGKIYGVNLYGGGYFINHKGNLQERTGTVYRLSNEPEAHVSVTITPGEIEVGDTALLEWSTVDASYCQASGGVDGDGWAGAKADSGYLELTPEAGNYYYTLTCESTLEGGGQVGDVASLGVGAQDRTTDEQTREYGNGGGSPSWWLLAGMALVLAARSKRSARQ</sequence>
<dbReference type="Proteomes" id="UP001064106">
    <property type="component" value="Unassembled WGS sequence"/>
</dbReference>
<name>A0ABT2R4M5_9GAMM</name>
<dbReference type="EMBL" id="ARXS01000038">
    <property type="protein sequence ID" value="MCU5784741.1"/>
    <property type="molecule type" value="Genomic_DNA"/>
</dbReference>
<keyword evidence="3" id="KW-1185">Reference proteome</keyword>
<accession>A0ABT2R4M5</accession>
<dbReference type="RefSeq" id="WP_262462555.1">
    <property type="nucleotide sequence ID" value="NZ_ARXS01000038.1"/>
</dbReference>